<evidence type="ECO:0008006" key="3">
    <source>
        <dbReference type="Google" id="ProtNLM"/>
    </source>
</evidence>
<proteinExistence type="predicted"/>
<dbReference type="GO" id="GO:0031146">
    <property type="term" value="P:SCF-dependent proteasomal ubiquitin-dependent protein catabolic process"/>
    <property type="evidence" value="ECO:0007669"/>
    <property type="project" value="TreeGrafter"/>
</dbReference>
<dbReference type="EMBL" id="PVNL01000013">
    <property type="protein sequence ID" value="PRQ09782.1"/>
    <property type="molecule type" value="Genomic_DNA"/>
</dbReference>
<dbReference type="InterPro" id="IPR032675">
    <property type="entry name" value="LRR_dom_sf"/>
</dbReference>
<dbReference type="SUPFAM" id="SSF52047">
    <property type="entry name" value="RNI-like"/>
    <property type="match status" value="1"/>
</dbReference>
<protein>
    <recommendedName>
        <fullName evidence="3">Leucine Rich repeats (2 copies)</fullName>
    </recommendedName>
</protein>
<evidence type="ECO:0000313" key="1">
    <source>
        <dbReference type="EMBL" id="PRQ09782.1"/>
    </source>
</evidence>
<dbReference type="InterPro" id="IPR006553">
    <property type="entry name" value="Leu-rich_rpt_Cys-con_subtyp"/>
</dbReference>
<dbReference type="RefSeq" id="WP_106087621.1">
    <property type="nucleotide sequence ID" value="NZ_PVNL01000013.1"/>
</dbReference>
<dbReference type="PANTHER" id="PTHR13318">
    <property type="entry name" value="PARTNER OF PAIRED, ISOFORM B-RELATED"/>
    <property type="match status" value="1"/>
</dbReference>
<dbReference type="GO" id="GO:0019005">
    <property type="term" value="C:SCF ubiquitin ligase complex"/>
    <property type="evidence" value="ECO:0007669"/>
    <property type="project" value="TreeGrafter"/>
</dbReference>
<dbReference type="Proteomes" id="UP000238823">
    <property type="component" value="Unassembled WGS sequence"/>
</dbReference>
<sequence length="439" mass="45590">MITQPDMLFREHVVRGLPTSLASSDDIRDGAPIPASTYVQLHDPLDEARVAELAKYPQITRLSLAGGASVPLGGLAVLPSLRSLHVLHDFGSPPSYAGLELIPELEVLSIARAGGGLALTREAVEVVARSPKLAVLWLSASELPGLADQLPALAAAPALISLGLVQARGQLAPAALAPLTGRLRTLDLTNNGGWITDAHLEALAGCSIERLVLRKHVHAKPPLTDAGVAALAGWPALRHVDVRDCDGVKAKGFEALASMPLQGVDLGSTGGSARALNAKAVKGLAKLTALRHLGLYGATAVPDATLAALGDLGELESWSFIADRTKLSPEAVTAFVQGRSGLRRLVLSGATSPQTIEAIQAPKNLLELRLADASALDSSSYARIAEAAAPEAIELWQCRASEGDLDVLAASPAGAVASLFCAPPASSELRAKYPTLRLR</sequence>
<gene>
    <name evidence="1" type="ORF">ENSA7_05370</name>
</gene>
<dbReference type="PANTHER" id="PTHR13318:SF190">
    <property type="entry name" value="PARTNER OF PAIRED, ISOFORM B"/>
    <property type="match status" value="1"/>
</dbReference>
<comment type="caution">
    <text evidence="1">The sequence shown here is derived from an EMBL/GenBank/DDBJ whole genome shotgun (WGS) entry which is preliminary data.</text>
</comment>
<name>A0A2S9YXJ2_9BACT</name>
<dbReference type="AlphaFoldDB" id="A0A2S9YXJ2"/>
<reference evidence="1 2" key="1">
    <citation type="submission" date="2018-03" db="EMBL/GenBank/DDBJ databases">
        <title>Draft Genome Sequences of the Obligatory Marine Myxobacteria Enhygromyxa salina SWB007.</title>
        <authorList>
            <person name="Poehlein A."/>
            <person name="Moghaddam J.A."/>
            <person name="Harms H."/>
            <person name="Alanjari M."/>
            <person name="Koenig G.M."/>
            <person name="Daniel R."/>
            <person name="Schaeberle T.F."/>
        </authorList>
    </citation>
    <scope>NUCLEOTIDE SEQUENCE [LARGE SCALE GENOMIC DNA]</scope>
    <source>
        <strain evidence="1 2">SWB007</strain>
    </source>
</reference>
<dbReference type="SMART" id="SM00367">
    <property type="entry name" value="LRR_CC"/>
    <property type="match status" value="3"/>
</dbReference>
<dbReference type="Gene3D" id="3.80.10.10">
    <property type="entry name" value="Ribonuclease Inhibitor"/>
    <property type="match status" value="1"/>
</dbReference>
<organism evidence="1 2">
    <name type="scientific">Enhygromyxa salina</name>
    <dbReference type="NCBI Taxonomy" id="215803"/>
    <lineage>
        <taxon>Bacteria</taxon>
        <taxon>Pseudomonadati</taxon>
        <taxon>Myxococcota</taxon>
        <taxon>Polyangia</taxon>
        <taxon>Nannocystales</taxon>
        <taxon>Nannocystaceae</taxon>
        <taxon>Enhygromyxa</taxon>
    </lineage>
</organism>
<evidence type="ECO:0000313" key="2">
    <source>
        <dbReference type="Proteomes" id="UP000238823"/>
    </source>
</evidence>
<accession>A0A2S9YXJ2</accession>